<dbReference type="RefSeq" id="WP_120402648.1">
    <property type="nucleotide sequence ID" value="NZ_RAXV01000018.1"/>
</dbReference>
<keyword evidence="1 4" id="KW-0808">Transferase</keyword>
<accession>A0A3A8EK36</accession>
<keyword evidence="2" id="KW-0012">Acyltransferase</keyword>
<reference evidence="4 5" key="1">
    <citation type="submission" date="2018-09" db="EMBL/GenBank/DDBJ databases">
        <title>The draft genome of Acinetobacter spp. strains.</title>
        <authorList>
            <person name="Qin J."/>
            <person name="Feng Y."/>
            <person name="Zong Z."/>
        </authorList>
    </citation>
    <scope>NUCLEOTIDE SEQUENCE [LARGE SCALE GENOMIC DNA]</scope>
    <source>
        <strain evidence="4 5">WCHAc060012</strain>
    </source>
</reference>
<name>A0A3A8EK36_9GAMM</name>
<dbReference type="Pfam" id="PF00583">
    <property type="entry name" value="Acetyltransf_1"/>
    <property type="match status" value="1"/>
</dbReference>
<gene>
    <name evidence="4" type="ORF">D7V32_09505</name>
</gene>
<comment type="caution">
    <text evidence="4">The sequence shown here is derived from an EMBL/GenBank/DDBJ whole genome shotgun (WGS) entry which is preliminary data.</text>
</comment>
<sequence length="130" mass="15364">MALWQGYQQFYQAQLSERISDQTWLKLTDEQCTHMYGFAALINGKAAGIVHVIEHDSCWSIQPYAYLQDLYTDELYRGQGIARKLIEQVHLYTQERSCDRVYWLTQQDNATAQRLYDQIAKKTGFIQYRI</sequence>
<dbReference type="Gene3D" id="3.40.630.30">
    <property type="match status" value="1"/>
</dbReference>
<dbReference type="InterPro" id="IPR016181">
    <property type="entry name" value="Acyl_CoA_acyltransferase"/>
</dbReference>
<keyword evidence="5" id="KW-1185">Reference proteome</keyword>
<dbReference type="SUPFAM" id="SSF55729">
    <property type="entry name" value="Acyl-CoA N-acyltransferases (Nat)"/>
    <property type="match status" value="1"/>
</dbReference>
<dbReference type="AlphaFoldDB" id="A0A3A8EK36"/>
<evidence type="ECO:0000313" key="4">
    <source>
        <dbReference type="EMBL" id="RKG31110.1"/>
    </source>
</evidence>
<dbReference type="PANTHER" id="PTHR10545">
    <property type="entry name" value="DIAMINE N-ACETYLTRANSFERASE"/>
    <property type="match status" value="1"/>
</dbReference>
<evidence type="ECO:0000256" key="2">
    <source>
        <dbReference type="ARBA" id="ARBA00023315"/>
    </source>
</evidence>
<dbReference type="CDD" id="cd04301">
    <property type="entry name" value="NAT_SF"/>
    <property type="match status" value="1"/>
</dbReference>
<evidence type="ECO:0000256" key="1">
    <source>
        <dbReference type="ARBA" id="ARBA00022679"/>
    </source>
</evidence>
<organism evidence="4 5">
    <name type="scientific">Acinetobacter tianfuensis</name>
    <dbReference type="NCBI Taxonomy" id="2419603"/>
    <lineage>
        <taxon>Bacteria</taxon>
        <taxon>Pseudomonadati</taxon>
        <taxon>Pseudomonadota</taxon>
        <taxon>Gammaproteobacteria</taxon>
        <taxon>Moraxellales</taxon>
        <taxon>Moraxellaceae</taxon>
        <taxon>Acinetobacter</taxon>
    </lineage>
</organism>
<dbReference type="EMBL" id="RAXV01000018">
    <property type="protein sequence ID" value="RKG31110.1"/>
    <property type="molecule type" value="Genomic_DNA"/>
</dbReference>
<dbReference type="Proteomes" id="UP000282388">
    <property type="component" value="Unassembled WGS sequence"/>
</dbReference>
<evidence type="ECO:0000313" key="5">
    <source>
        <dbReference type="Proteomes" id="UP000282388"/>
    </source>
</evidence>
<feature type="domain" description="N-acetyltransferase" evidence="3">
    <location>
        <begin position="1"/>
        <end position="130"/>
    </location>
</feature>
<dbReference type="PANTHER" id="PTHR10545:SF42">
    <property type="entry name" value="ACETYLTRANSFERASE"/>
    <property type="match status" value="1"/>
</dbReference>
<dbReference type="InterPro" id="IPR000182">
    <property type="entry name" value="GNAT_dom"/>
</dbReference>
<dbReference type="OrthoDB" id="9805924at2"/>
<evidence type="ECO:0000259" key="3">
    <source>
        <dbReference type="PROSITE" id="PS51186"/>
    </source>
</evidence>
<dbReference type="PROSITE" id="PS51186">
    <property type="entry name" value="GNAT"/>
    <property type="match status" value="1"/>
</dbReference>
<protein>
    <submittedName>
        <fullName evidence="4">GNAT family N-acetyltransferase</fullName>
    </submittedName>
</protein>
<dbReference type="GO" id="GO:0008080">
    <property type="term" value="F:N-acetyltransferase activity"/>
    <property type="evidence" value="ECO:0007669"/>
    <property type="project" value="TreeGrafter"/>
</dbReference>
<proteinExistence type="predicted"/>
<dbReference type="InterPro" id="IPR051016">
    <property type="entry name" value="Diverse_Substrate_AcTransf"/>
</dbReference>